<evidence type="ECO:0000256" key="1">
    <source>
        <dbReference type="ARBA" id="ARBA00022737"/>
    </source>
</evidence>
<organism evidence="8 9">
    <name type="scientific">Apodemus speciosus</name>
    <name type="common">Large Japanese field mouse</name>
    <dbReference type="NCBI Taxonomy" id="105296"/>
    <lineage>
        <taxon>Eukaryota</taxon>
        <taxon>Metazoa</taxon>
        <taxon>Chordata</taxon>
        <taxon>Craniata</taxon>
        <taxon>Vertebrata</taxon>
        <taxon>Euteleostomi</taxon>
        <taxon>Mammalia</taxon>
        <taxon>Eutheria</taxon>
        <taxon>Euarchontoglires</taxon>
        <taxon>Glires</taxon>
        <taxon>Rodentia</taxon>
        <taxon>Myomorpha</taxon>
        <taxon>Muroidea</taxon>
        <taxon>Muridae</taxon>
        <taxon>Murinae</taxon>
        <taxon>Apodemus</taxon>
    </lineage>
</organism>
<dbReference type="InterPro" id="IPR038185">
    <property type="entry name" value="MyTH4_dom_sf"/>
</dbReference>
<dbReference type="Pfam" id="PF00373">
    <property type="entry name" value="FERM_M"/>
    <property type="match status" value="1"/>
</dbReference>
<keyword evidence="9" id="KW-1185">Reference proteome</keyword>
<dbReference type="Gene3D" id="2.30.29.30">
    <property type="entry name" value="Pleckstrin-homology domain (PH domain)/Phosphotyrosine-binding domain (PTB)"/>
    <property type="match status" value="2"/>
</dbReference>
<evidence type="ECO:0000259" key="6">
    <source>
        <dbReference type="PROSITE" id="PS50057"/>
    </source>
</evidence>
<feature type="compositionally biased region" description="Polar residues" evidence="4">
    <location>
        <begin position="318"/>
        <end position="333"/>
    </location>
</feature>
<feature type="domain" description="PH" evidence="5">
    <location>
        <begin position="740"/>
        <end position="849"/>
    </location>
</feature>
<dbReference type="InterPro" id="IPR011993">
    <property type="entry name" value="PH-like_dom_sf"/>
</dbReference>
<gene>
    <name evidence="8" type="ORF">APTSU1_001279900</name>
</gene>
<reference evidence="8 9" key="1">
    <citation type="submission" date="2024-08" db="EMBL/GenBank/DDBJ databases">
        <title>The draft genome of Apodemus speciosus.</title>
        <authorList>
            <person name="Nabeshima K."/>
            <person name="Suzuki S."/>
            <person name="Onuma M."/>
        </authorList>
    </citation>
    <scope>NUCLEOTIDE SEQUENCE [LARGE SCALE GENOMIC DNA]</scope>
    <source>
        <strain evidence="8">IB14-021</strain>
    </source>
</reference>
<dbReference type="CDD" id="cd14473">
    <property type="entry name" value="FERM_B-lobe"/>
    <property type="match status" value="1"/>
</dbReference>
<dbReference type="InterPro" id="IPR019748">
    <property type="entry name" value="FERM_central"/>
</dbReference>
<dbReference type="PANTHER" id="PTHR22903:SF4">
    <property type="entry name" value="PLECKSTRIN HOMOLOGY DOMAIN-CONTAINING FAMILY H MEMBER 1"/>
    <property type="match status" value="1"/>
</dbReference>
<comment type="caution">
    <text evidence="8">The sequence shown here is derived from an EMBL/GenBank/DDBJ whole genome shotgun (WGS) entry which is preliminary data.</text>
</comment>
<keyword evidence="2 3" id="KW-0175">Coiled coil</keyword>
<dbReference type="Gene3D" id="3.10.20.90">
    <property type="entry name" value="Phosphatidylinositol 3-kinase Catalytic Subunit, Chain A, domain 1"/>
    <property type="match status" value="1"/>
</dbReference>
<feature type="coiled-coil region" evidence="3">
    <location>
        <begin position="45"/>
        <end position="125"/>
    </location>
</feature>
<sequence length="1364" mass="150333">MCAGSWSSREYFEAGYIMAEVKVEVASIDWQKRCLSLETQLFRFRLQASKIRELLADKMQELEQRLLEAEQRAENAETQVGVMEEKIKLSNLKSVDSTGSLHQKYQELLKAMQGKDELISQLQAQLEKQLVGQFLNEPGQAENSVAAENGDFSRVRGSLRGHCPVSKQAKQTRAEEAKIVQEKAAKIKEWVTVKLAELEMENQQLKTCNQQLVEQVAALQDALEDLRMTPSEELLVGPEGTSEGDPVPSVPGDQPVEQNSNPHTQIVKVAVPPPSLGTLQSKDSLPEARSLEDLRVSVVHPGELAEAKTLKSHLQGEGSPSQLFTKPGSSKHGSASDREGLVMAQGGTFPGTKISAREGGPGSSLTLPKVRAPSIPRDSFQVAKRHHSQPQVGPGHFDHVVSIEIGALSALHSSGFSKSEARAKVREEAEKMEMEELPPVGKQEESESLKSCRGELEEVELENKPPTPPLHRFPSWESRIYAMATSGMQLSDVSSRRSTAACCASGPPALGFPGAFSGLVYKNVTVPVYTALKGKATQISNVPFVDESSGSDDDCGSQASFRMSIPCSEYRKTSGLGSPRAIKRGVSMSSLSSEGDYAIPPDACSLDSDYSEPEHKLQRTSSYSTDGGGTGKIRLPAENGEPGEDMEEALVCPETGTNSILQVAGLSDVIRKPQGQVDLNSHCQIVRGEEAQTFQLISGNKTYYLTAESPSLLEEWIRVLQSLLKVQVTGPPALHQGGTKPAVTGWLTKVKHGHSKLVWCALVGKTFYYYRSHEDKRPLGCLPVQDAHIEEVDRSCDSDEDYEAGGTGRLLSSHCTLVIHPPEHSPTYLLIGTKQEKDTWLYHLTVAAGGSSAKVGTVYEQLIGKLMDGEGNPDSPLWRHPMLCYSREGLCASLTTLPSEALQTEALKLFKTCQLFINVPVEAASVDYHVSLAQTALQVCLVHPELQSEIYCQLMKQISGRPPQKSSLTQCWQLLALCAPLFLPQHHFLWYVKQQLQRHADPRSETGQYAIYCQRAVERTLQTGEREARPSRMEVVSILLRNPFHHSLPFSIPVHFANGTYQVVGFDGSSTVDEFLQRLNQETGMRKPSQSGFALFTDDPSGRDLEHCLQGRVKICDAISKWEQTLKELHPGKSEGLYFRSQVKGETERERLLLAFQASGEIVAGRFPVTKELALEMAALMAQVEYGDLEKPTLPGPGGTPPAKAQHLLQQVLDRFYPKRYRNGAPPEQLRHLADMMATKWAALQGCSPPECIRIYLTVARKWPLFGAKLFAAQPAQLSSKENTLVWIAVNEDGVSILDHRTLTTFGGCRDDFMLVIRSIPDQSSGKTRIDKLTFRMPAPKDYRNYLNDGQLHEPLFCNCEPIS</sequence>
<dbReference type="SMART" id="SM00295">
    <property type="entry name" value="B41"/>
    <property type="match status" value="1"/>
</dbReference>
<dbReference type="SMART" id="SM00139">
    <property type="entry name" value="MyTH4"/>
    <property type="match status" value="1"/>
</dbReference>
<protein>
    <submittedName>
        <fullName evidence="8">Pleckstrin homology domain-containing family H member 1</fullName>
    </submittedName>
</protein>
<evidence type="ECO:0000313" key="8">
    <source>
        <dbReference type="EMBL" id="GAB1297563.1"/>
    </source>
</evidence>
<dbReference type="SMART" id="SM00233">
    <property type="entry name" value="PH"/>
    <property type="match status" value="2"/>
</dbReference>
<evidence type="ECO:0000256" key="4">
    <source>
        <dbReference type="SAM" id="MobiDB-lite"/>
    </source>
</evidence>
<dbReference type="Gene3D" id="1.20.80.10">
    <property type="match status" value="1"/>
</dbReference>
<proteinExistence type="predicted"/>
<feature type="domain" description="FERM" evidence="6">
    <location>
        <begin position="1050"/>
        <end position="1364"/>
    </location>
</feature>
<feature type="domain" description="MyTH4" evidence="7">
    <location>
        <begin position="885"/>
        <end position="1039"/>
    </location>
</feature>
<dbReference type="InterPro" id="IPR014352">
    <property type="entry name" value="FERM/acyl-CoA-bd_prot_sf"/>
</dbReference>
<dbReference type="InterPro" id="IPR035963">
    <property type="entry name" value="FERM_2"/>
</dbReference>
<feature type="region of interest" description="Disordered" evidence="4">
    <location>
        <begin position="309"/>
        <end position="371"/>
    </location>
</feature>
<dbReference type="Proteomes" id="UP001623349">
    <property type="component" value="Unassembled WGS sequence"/>
</dbReference>
<keyword evidence="1" id="KW-0677">Repeat</keyword>
<feature type="coiled-coil region" evidence="3">
    <location>
        <begin position="195"/>
        <end position="229"/>
    </location>
</feature>
<dbReference type="Pfam" id="PF00784">
    <property type="entry name" value="MyTH4"/>
    <property type="match status" value="1"/>
</dbReference>
<dbReference type="InterPro" id="IPR001849">
    <property type="entry name" value="PH_domain"/>
</dbReference>
<dbReference type="InterPro" id="IPR019749">
    <property type="entry name" value="Band_41_domain"/>
</dbReference>
<evidence type="ECO:0000313" key="9">
    <source>
        <dbReference type="Proteomes" id="UP001623349"/>
    </source>
</evidence>
<dbReference type="SUPFAM" id="SSF47031">
    <property type="entry name" value="Second domain of FERM"/>
    <property type="match status" value="1"/>
</dbReference>
<accession>A0ABQ0FE88</accession>
<evidence type="ECO:0000256" key="2">
    <source>
        <dbReference type="ARBA" id="ARBA00023054"/>
    </source>
</evidence>
<name>A0ABQ0FE88_APOSI</name>
<dbReference type="PROSITE" id="PS51016">
    <property type="entry name" value="MYTH4"/>
    <property type="match status" value="1"/>
</dbReference>
<feature type="region of interest" description="Disordered" evidence="4">
    <location>
        <begin position="235"/>
        <end position="261"/>
    </location>
</feature>
<dbReference type="PROSITE" id="PS50003">
    <property type="entry name" value="PH_DOMAIN"/>
    <property type="match status" value="2"/>
</dbReference>
<dbReference type="PROSITE" id="PS50057">
    <property type="entry name" value="FERM_3"/>
    <property type="match status" value="1"/>
</dbReference>
<dbReference type="PANTHER" id="PTHR22903">
    <property type="entry name" value="PLEKHH PROTEIN"/>
    <property type="match status" value="1"/>
</dbReference>
<dbReference type="Gene3D" id="1.25.40.530">
    <property type="entry name" value="MyTH4 domain"/>
    <property type="match status" value="1"/>
</dbReference>
<dbReference type="SUPFAM" id="SSF50729">
    <property type="entry name" value="PH domain-like"/>
    <property type="match status" value="2"/>
</dbReference>
<evidence type="ECO:0000259" key="5">
    <source>
        <dbReference type="PROSITE" id="PS50003"/>
    </source>
</evidence>
<dbReference type="Pfam" id="PF21989">
    <property type="entry name" value="RA_2"/>
    <property type="match status" value="1"/>
</dbReference>
<dbReference type="InterPro" id="IPR000857">
    <property type="entry name" value="MyTH4_dom"/>
</dbReference>
<dbReference type="InterPro" id="IPR000299">
    <property type="entry name" value="FERM_domain"/>
</dbReference>
<evidence type="ECO:0000256" key="3">
    <source>
        <dbReference type="SAM" id="Coils"/>
    </source>
</evidence>
<evidence type="ECO:0000259" key="7">
    <source>
        <dbReference type="PROSITE" id="PS51016"/>
    </source>
</evidence>
<feature type="domain" description="PH" evidence="5">
    <location>
        <begin position="693"/>
        <end position="725"/>
    </location>
</feature>
<dbReference type="EMBL" id="BAAFST010000012">
    <property type="protein sequence ID" value="GAB1297563.1"/>
    <property type="molecule type" value="Genomic_DNA"/>
</dbReference>
<feature type="region of interest" description="Disordered" evidence="4">
    <location>
        <begin position="602"/>
        <end position="632"/>
    </location>
</feature>